<dbReference type="InterPro" id="IPR023090">
    <property type="entry name" value="UPF0702_alpha/beta_dom_sf"/>
</dbReference>
<comment type="subcellular location">
    <subcellularLocation>
        <location evidence="1">Cell membrane</location>
        <topology evidence="1">Multi-pass membrane protein</topology>
    </subcellularLocation>
</comment>
<dbReference type="InterPro" id="IPR007353">
    <property type="entry name" value="DUF421"/>
</dbReference>
<accession>A0A318U1F5</accession>
<dbReference type="PANTHER" id="PTHR34582">
    <property type="entry name" value="UPF0702 TRANSMEMBRANE PROTEIN YCAP"/>
    <property type="match status" value="1"/>
</dbReference>
<evidence type="ECO:0000256" key="1">
    <source>
        <dbReference type="ARBA" id="ARBA00004651"/>
    </source>
</evidence>
<feature type="domain" description="YetF C-terminal" evidence="7">
    <location>
        <begin position="2"/>
        <end position="113"/>
    </location>
</feature>
<evidence type="ECO:0000259" key="7">
    <source>
        <dbReference type="Pfam" id="PF04239"/>
    </source>
</evidence>
<gene>
    <name evidence="8" type="ORF">BJ095_101294</name>
</gene>
<dbReference type="Proteomes" id="UP000247416">
    <property type="component" value="Unassembled WGS sequence"/>
</dbReference>
<name>A0A318U1F5_9BACL</name>
<evidence type="ECO:0000313" key="9">
    <source>
        <dbReference type="Proteomes" id="UP000247416"/>
    </source>
</evidence>
<dbReference type="AlphaFoldDB" id="A0A318U1F5"/>
<evidence type="ECO:0000313" key="8">
    <source>
        <dbReference type="EMBL" id="PYF09068.1"/>
    </source>
</evidence>
<evidence type="ECO:0000256" key="3">
    <source>
        <dbReference type="ARBA" id="ARBA00022475"/>
    </source>
</evidence>
<proteinExistence type="inferred from homology"/>
<keyword evidence="4" id="KW-0812">Transmembrane</keyword>
<reference evidence="8 9" key="1">
    <citation type="submission" date="2018-06" db="EMBL/GenBank/DDBJ databases">
        <title>Genomic Encyclopedia of Archaeal and Bacterial Type Strains, Phase II (KMG-II): from individual species to whole genera.</title>
        <authorList>
            <person name="Goeker M."/>
        </authorList>
    </citation>
    <scope>NUCLEOTIDE SEQUENCE [LARGE SCALE GENOMIC DNA]</scope>
    <source>
        <strain evidence="8 9">KACC 16626</strain>
    </source>
</reference>
<keyword evidence="6" id="KW-0472">Membrane</keyword>
<evidence type="ECO:0000256" key="5">
    <source>
        <dbReference type="ARBA" id="ARBA00022989"/>
    </source>
</evidence>
<keyword evidence="9" id="KW-1185">Reference proteome</keyword>
<evidence type="ECO:0000256" key="6">
    <source>
        <dbReference type="ARBA" id="ARBA00023136"/>
    </source>
</evidence>
<dbReference type="PANTHER" id="PTHR34582:SF7">
    <property type="entry name" value="UPF0702 TRANSMEMBRANE PROTEIN YDFS"/>
    <property type="match status" value="1"/>
</dbReference>
<protein>
    <submittedName>
        <fullName evidence="8">Uncharacterized protein DUF421</fullName>
    </submittedName>
</protein>
<organism evidence="8 9">
    <name type="scientific">Ureibacillus chungkukjangi</name>
    <dbReference type="NCBI Taxonomy" id="1202712"/>
    <lineage>
        <taxon>Bacteria</taxon>
        <taxon>Bacillati</taxon>
        <taxon>Bacillota</taxon>
        <taxon>Bacilli</taxon>
        <taxon>Bacillales</taxon>
        <taxon>Caryophanaceae</taxon>
        <taxon>Ureibacillus</taxon>
    </lineage>
</organism>
<comment type="similarity">
    <text evidence="2">Belongs to the UPF0702 family.</text>
</comment>
<keyword evidence="3" id="KW-1003">Cell membrane</keyword>
<dbReference type="EMBL" id="QJTJ01000001">
    <property type="protein sequence ID" value="PYF09068.1"/>
    <property type="molecule type" value="Genomic_DNA"/>
</dbReference>
<evidence type="ECO:0000256" key="2">
    <source>
        <dbReference type="ARBA" id="ARBA00006448"/>
    </source>
</evidence>
<dbReference type="Gene3D" id="3.30.240.20">
    <property type="entry name" value="bsu07140 like domains"/>
    <property type="match status" value="2"/>
</dbReference>
<dbReference type="GO" id="GO:0005886">
    <property type="term" value="C:plasma membrane"/>
    <property type="evidence" value="ECO:0007669"/>
    <property type="project" value="UniProtKB-SubCell"/>
</dbReference>
<keyword evidence="5" id="KW-1133">Transmembrane helix</keyword>
<dbReference type="Pfam" id="PF04239">
    <property type="entry name" value="DUF421"/>
    <property type="match status" value="1"/>
</dbReference>
<sequence length="130" mass="15020">MENALRKTRLDINELNSLLREKDVFSLRDVEFAIFETSGNLSVLKKEHKQSLTKSDISIQSPNQLYYTATEVISDGVINFVNLSRLNLEDNWLREELEKAGIKSIDKVFYAEIQPDGSIYFDCKDDELKI</sequence>
<evidence type="ECO:0000256" key="4">
    <source>
        <dbReference type="ARBA" id="ARBA00022692"/>
    </source>
</evidence>
<comment type="caution">
    <text evidence="8">The sequence shown here is derived from an EMBL/GenBank/DDBJ whole genome shotgun (WGS) entry which is preliminary data.</text>
</comment>